<dbReference type="NCBIfam" id="TIGR03373">
    <property type="entry name" value="VI_minor_4"/>
    <property type="match status" value="1"/>
</dbReference>
<sequence length="245" mass="27836">MPREDLMKVEIPLGLYGKLPSYGDFIHRNLPTKFLTTWDEWLQLFVASSKEQIGEHWLDIYLTSPIWRFVLSSGVIDENNWAGIVLPSVDQVGRYYPFTLVVPLPNNVNPLEFMSTNSRWFAHLEELALQALDGQFTLEELLEQANHQDLMVPMAYKKTGQQLTTSSQHIDLSFAEELPMTVYAHLLDSVLTSSLNSYSVWSTSGSENISPCLFNVQGLPPASQLPAMMDGNWAHWGWPKTYIAN</sequence>
<dbReference type="PIRSF" id="PIRSF029287">
    <property type="entry name" value="UCP029287"/>
    <property type="match status" value="1"/>
</dbReference>
<dbReference type="InterPro" id="IPR017748">
    <property type="entry name" value="TagF"/>
</dbReference>
<evidence type="ECO:0000313" key="2">
    <source>
        <dbReference type="Proteomes" id="UP000815846"/>
    </source>
</evidence>
<organism evidence="1 2">
    <name type="scientific">Colwellia echini</name>
    <dbReference type="NCBI Taxonomy" id="1982103"/>
    <lineage>
        <taxon>Bacteria</taxon>
        <taxon>Pseudomonadati</taxon>
        <taxon>Pseudomonadota</taxon>
        <taxon>Gammaproteobacteria</taxon>
        <taxon>Alteromonadales</taxon>
        <taxon>Colwelliaceae</taxon>
        <taxon>Colwellia</taxon>
    </lineage>
</organism>
<dbReference type="EMBL" id="PJAI02000010">
    <property type="protein sequence ID" value="TYK65435.1"/>
    <property type="molecule type" value="Genomic_DNA"/>
</dbReference>
<name>A0ABY3MW47_9GAMM</name>
<dbReference type="Gene3D" id="3.40.1730.10">
    <property type="entry name" value="pa0076 domain"/>
    <property type="match status" value="1"/>
</dbReference>
<dbReference type="InterPro" id="IPR038225">
    <property type="entry name" value="TagF_sf"/>
</dbReference>
<accession>A0ABY3MW47</accession>
<dbReference type="Pfam" id="PF09867">
    <property type="entry name" value="TagF_N"/>
    <property type="match status" value="1"/>
</dbReference>
<evidence type="ECO:0000313" key="1">
    <source>
        <dbReference type="EMBL" id="TYK65435.1"/>
    </source>
</evidence>
<comment type="caution">
    <text evidence="1">The sequence shown here is derived from an EMBL/GenBank/DDBJ whole genome shotgun (WGS) entry which is preliminary data.</text>
</comment>
<proteinExistence type="predicted"/>
<keyword evidence="2" id="KW-1185">Reference proteome</keyword>
<reference evidence="1 2" key="1">
    <citation type="submission" date="2019-08" db="EMBL/GenBank/DDBJ databases">
        <title>Microbe sample from Colwellia echini.</title>
        <authorList>
            <person name="Christiansen L."/>
            <person name="Pathiraja D."/>
            <person name="Schultz-Johansen M."/>
            <person name="Choi I.-G."/>
            <person name="Stougaard P."/>
        </authorList>
    </citation>
    <scope>NUCLEOTIDE SEQUENCE [LARGE SCALE GENOMIC DNA]</scope>
    <source>
        <strain evidence="1 2">A3</strain>
    </source>
</reference>
<gene>
    <name evidence="1" type="primary">tagF</name>
    <name evidence="1" type="ORF">CWS31_010080</name>
</gene>
<dbReference type="Proteomes" id="UP000815846">
    <property type="component" value="Unassembled WGS sequence"/>
</dbReference>
<protein>
    <submittedName>
        <fullName evidence="1">Type VI secretion system-associated protein TagF</fullName>
    </submittedName>
</protein>